<organism evidence="2 3">
    <name type="scientific">Amycolatopsis tolypomycina</name>
    <dbReference type="NCBI Taxonomy" id="208445"/>
    <lineage>
        <taxon>Bacteria</taxon>
        <taxon>Bacillati</taxon>
        <taxon>Actinomycetota</taxon>
        <taxon>Actinomycetes</taxon>
        <taxon>Pseudonocardiales</taxon>
        <taxon>Pseudonocardiaceae</taxon>
        <taxon>Amycolatopsis</taxon>
    </lineage>
</organism>
<gene>
    <name evidence="2" type="ORF">SAMN04489727_8601</name>
</gene>
<sequence>MSLRTKVSAAVVGAATIGGMLVAAPGAFADECWKQPNETRICTAYPGSGGELRLYTYPPASAGADYKMQGTDSLGRPVHLDRAKAGGWDGPLGGGNGSTAILSRQGTAWRACVNVGNNQYHCTVWA</sequence>
<name>A0A1H5C5B2_9PSEU</name>
<dbReference type="AlphaFoldDB" id="A0A1H5C5B2"/>
<keyword evidence="3" id="KW-1185">Reference proteome</keyword>
<protein>
    <recommendedName>
        <fullName evidence="4">Peptidase inhibitor family I36</fullName>
    </recommendedName>
</protein>
<dbReference type="OrthoDB" id="3695361at2"/>
<dbReference type="Proteomes" id="UP000199622">
    <property type="component" value="Unassembled WGS sequence"/>
</dbReference>
<proteinExistence type="predicted"/>
<evidence type="ECO:0008006" key="4">
    <source>
        <dbReference type="Google" id="ProtNLM"/>
    </source>
</evidence>
<evidence type="ECO:0000313" key="2">
    <source>
        <dbReference type="EMBL" id="SED61775.1"/>
    </source>
</evidence>
<dbReference type="EMBL" id="FNSO01000004">
    <property type="protein sequence ID" value="SED61775.1"/>
    <property type="molecule type" value="Genomic_DNA"/>
</dbReference>
<feature type="signal peptide" evidence="1">
    <location>
        <begin position="1"/>
        <end position="29"/>
    </location>
</feature>
<evidence type="ECO:0000313" key="3">
    <source>
        <dbReference type="Proteomes" id="UP000199622"/>
    </source>
</evidence>
<evidence type="ECO:0000256" key="1">
    <source>
        <dbReference type="SAM" id="SignalP"/>
    </source>
</evidence>
<reference evidence="3" key="1">
    <citation type="submission" date="2016-10" db="EMBL/GenBank/DDBJ databases">
        <authorList>
            <person name="Varghese N."/>
            <person name="Submissions S."/>
        </authorList>
    </citation>
    <scope>NUCLEOTIDE SEQUENCE [LARGE SCALE GENOMIC DNA]</scope>
    <source>
        <strain evidence="3">DSM 44544</strain>
    </source>
</reference>
<accession>A0A1H5C5B2</accession>
<dbReference type="RefSeq" id="WP_143060787.1">
    <property type="nucleotide sequence ID" value="NZ_FNSO01000004.1"/>
</dbReference>
<dbReference type="STRING" id="208445.SAMN04489727_8601"/>
<keyword evidence="1" id="KW-0732">Signal</keyword>
<feature type="chain" id="PRO_5011714207" description="Peptidase inhibitor family I36" evidence="1">
    <location>
        <begin position="30"/>
        <end position="126"/>
    </location>
</feature>